<dbReference type="InterPro" id="IPR009061">
    <property type="entry name" value="DNA-bd_dom_put_sf"/>
</dbReference>
<protein>
    <submittedName>
        <fullName evidence="3">STAS-like domain-containing protein</fullName>
    </submittedName>
</protein>
<reference evidence="4" key="1">
    <citation type="journal article" date="2019" name="Int. J. Syst. Evol. Microbiol.">
        <title>The Global Catalogue of Microorganisms (GCM) 10K type strain sequencing project: providing services to taxonomists for standard genome sequencing and annotation.</title>
        <authorList>
            <consortium name="The Broad Institute Genomics Platform"/>
            <consortium name="The Broad Institute Genome Sequencing Center for Infectious Disease"/>
            <person name="Wu L."/>
            <person name="Ma J."/>
        </authorList>
    </citation>
    <scope>NUCLEOTIDE SEQUENCE [LARGE SCALE GENOMIC DNA]</scope>
    <source>
        <strain evidence="4">CGMCC 1.15277</strain>
    </source>
</reference>
<dbReference type="Proteomes" id="UP001596266">
    <property type="component" value="Unassembled WGS sequence"/>
</dbReference>
<organism evidence="3 4">
    <name type="scientific">Luteococcus sanguinis</name>
    <dbReference type="NCBI Taxonomy" id="174038"/>
    <lineage>
        <taxon>Bacteria</taxon>
        <taxon>Bacillati</taxon>
        <taxon>Actinomycetota</taxon>
        <taxon>Actinomycetes</taxon>
        <taxon>Propionibacteriales</taxon>
        <taxon>Propionibacteriaceae</taxon>
        <taxon>Luteococcus</taxon>
    </lineage>
</organism>
<comment type="caution">
    <text evidence="3">The sequence shown here is derived from an EMBL/GenBank/DDBJ whole genome shotgun (WGS) entry which is preliminary data.</text>
</comment>
<evidence type="ECO:0000313" key="3">
    <source>
        <dbReference type="EMBL" id="MFC6397511.1"/>
    </source>
</evidence>
<dbReference type="InterPro" id="IPR036890">
    <property type="entry name" value="HATPase_C_sf"/>
</dbReference>
<sequence>MTAPAALPGPFVVLEETSRPCEYSVDHPGGNLTLVLVFCRKLTQDEFRRDRGASMSEEVRIGDLATQLEIPSSRLRRMADAGLVPVVRVSEGGHRYFDPSAVRRALALQAGGVLGPEKVLPTTAPEFEQTFGLAALAEDKVWELMAVELPDGLATNAKGILQYAVTELVNNAIDHSGGRVVQVSLWTVPSLVARISDDGEGAFSHLQKGLALADDLEAIGWFTKGRQTTAPDKHTGEGIFFTSKAVDVFRLSSNGLRWTVDNTRNDDAVGISHVTEGTEVIVQLDPEAPRTLREVFSQFTEDGAFVRTRPRVKLFELGRRFVSRSEAKRLLGNLDDFTELEIDFDGVEEVGQGFVDELLRVWPREHPGVTISPVNMNRAVEWMVNRATRSLIGR</sequence>
<dbReference type="Gene3D" id="1.10.1660.10">
    <property type="match status" value="1"/>
</dbReference>
<dbReference type="RefSeq" id="WP_343885809.1">
    <property type="nucleotide sequence ID" value="NZ_BAAAKI010000010.1"/>
</dbReference>
<evidence type="ECO:0000313" key="4">
    <source>
        <dbReference type="Proteomes" id="UP001596266"/>
    </source>
</evidence>
<keyword evidence="4" id="KW-1185">Reference proteome</keyword>
<dbReference type="Gene3D" id="3.30.565.10">
    <property type="entry name" value="Histidine kinase-like ATPase, C-terminal domain"/>
    <property type="match status" value="1"/>
</dbReference>
<gene>
    <name evidence="3" type="ORF">ACFP57_11035</name>
</gene>
<evidence type="ECO:0000259" key="1">
    <source>
        <dbReference type="Pfam" id="PF13411"/>
    </source>
</evidence>
<feature type="domain" description="HTH merR-type" evidence="1">
    <location>
        <begin position="60"/>
        <end position="108"/>
    </location>
</feature>
<dbReference type="EMBL" id="JBHSUA010000020">
    <property type="protein sequence ID" value="MFC6397511.1"/>
    <property type="molecule type" value="Genomic_DNA"/>
</dbReference>
<proteinExistence type="predicted"/>
<dbReference type="InterPro" id="IPR025474">
    <property type="entry name" value="DUF4325"/>
</dbReference>
<dbReference type="InterPro" id="IPR000551">
    <property type="entry name" value="MerR-type_HTH_dom"/>
</dbReference>
<dbReference type="SUPFAM" id="SSF46955">
    <property type="entry name" value="Putative DNA-binding domain"/>
    <property type="match status" value="1"/>
</dbReference>
<dbReference type="Pfam" id="PF14213">
    <property type="entry name" value="DUF4325"/>
    <property type="match status" value="1"/>
</dbReference>
<dbReference type="SUPFAM" id="SSF55874">
    <property type="entry name" value="ATPase domain of HSP90 chaperone/DNA topoisomerase II/histidine kinase"/>
    <property type="match status" value="1"/>
</dbReference>
<accession>A0ABW1X6J7</accession>
<name>A0ABW1X6J7_9ACTN</name>
<evidence type="ECO:0000259" key="2">
    <source>
        <dbReference type="Pfam" id="PF14213"/>
    </source>
</evidence>
<dbReference type="Pfam" id="PF13411">
    <property type="entry name" value="MerR_1"/>
    <property type="match status" value="1"/>
</dbReference>
<feature type="domain" description="DUF4325" evidence="2">
    <location>
        <begin position="326"/>
        <end position="379"/>
    </location>
</feature>